<keyword evidence="4" id="KW-1185">Reference proteome</keyword>
<keyword evidence="1" id="KW-0328">Glycosyltransferase</keyword>
<dbReference type="SUPFAM" id="SSF53756">
    <property type="entry name" value="UDP-Glycosyltransferase/glycogen phosphorylase"/>
    <property type="match status" value="1"/>
</dbReference>
<dbReference type="CDD" id="cd03789">
    <property type="entry name" value="GT9_LPS_heptosyltransferase"/>
    <property type="match status" value="1"/>
</dbReference>
<dbReference type="InterPro" id="IPR051199">
    <property type="entry name" value="LPS_LOS_Heptosyltrfase"/>
</dbReference>
<organism evidence="3 4">
    <name type="scientific">Bordetella genomosp. 5</name>
    <dbReference type="NCBI Taxonomy" id="1395608"/>
    <lineage>
        <taxon>Bacteria</taxon>
        <taxon>Pseudomonadati</taxon>
        <taxon>Pseudomonadota</taxon>
        <taxon>Betaproteobacteria</taxon>
        <taxon>Burkholderiales</taxon>
        <taxon>Alcaligenaceae</taxon>
        <taxon>Bordetella</taxon>
    </lineage>
</organism>
<gene>
    <name evidence="3" type="ORF">CAL25_10645</name>
</gene>
<dbReference type="EMBL" id="NEVP01000006">
    <property type="protein sequence ID" value="OZI52257.1"/>
    <property type="molecule type" value="Genomic_DNA"/>
</dbReference>
<evidence type="ECO:0000313" key="3">
    <source>
        <dbReference type="EMBL" id="OZI52257.1"/>
    </source>
</evidence>
<sequence>MAPPVPDPHAAPGAADWAGCHHLLCIRLDNMGDVLMSTPAMRALRDGGRRRITLLASPSGAQLAPFVAEIDATVVHEAAWVKNGSRGHQGDLDAIARMRALGVDGAVIFTVYSQSALPAALLCHLAGIPRVLAYSRENPYRLISHWQRETEPESGTRHEVQRQLDLVAAIGARCDDVGLSFKVREIDRRGLHATLHAAGVTERSGWIAVHAGATASSRRYPGALLVEALTRLRGEGRRVLLLGGSEDPALAAALMRARALLPGLIDLSGQLSLGELGAALEGASVFICNNSGPAHIASALRVPVVDLYALTNPQHTPWQTPARVLNHDVPCKYCYRSVCPQGHHACLAGVAPARVAAAAHELLDLRRRAPRAAA</sequence>
<reference evidence="3 4" key="1">
    <citation type="submission" date="2017-05" db="EMBL/GenBank/DDBJ databases">
        <title>Complete and WGS of Bordetella genogroups.</title>
        <authorList>
            <person name="Spilker T."/>
            <person name="LiPuma J."/>
        </authorList>
    </citation>
    <scope>NUCLEOTIDE SEQUENCE [LARGE SCALE GENOMIC DNA]</scope>
    <source>
        <strain evidence="3 4">AU10456</strain>
    </source>
</reference>
<protein>
    <submittedName>
        <fullName evidence="3">Glycosyl transferase</fullName>
    </submittedName>
</protein>
<evidence type="ECO:0000256" key="1">
    <source>
        <dbReference type="ARBA" id="ARBA00022676"/>
    </source>
</evidence>
<dbReference type="InterPro" id="IPR002201">
    <property type="entry name" value="Glyco_trans_9"/>
</dbReference>
<comment type="caution">
    <text evidence="3">The sequence shown here is derived from an EMBL/GenBank/DDBJ whole genome shotgun (WGS) entry which is preliminary data.</text>
</comment>
<dbReference type="PANTHER" id="PTHR30160:SF1">
    <property type="entry name" value="LIPOPOLYSACCHARIDE 1,2-N-ACETYLGLUCOSAMINETRANSFERASE-RELATED"/>
    <property type="match status" value="1"/>
</dbReference>
<keyword evidence="2 3" id="KW-0808">Transferase</keyword>
<dbReference type="PANTHER" id="PTHR30160">
    <property type="entry name" value="TETRAACYLDISACCHARIDE 4'-KINASE-RELATED"/>
    <property type="match status" value="1"/>
</dbReference>
<dbReference type="OrthoDB" id="9797795at2"/>
<accession>A0A261TSL2</accession>
<name>A0A261TSL2_9BORD</name>
<dbReference type="Proteomes" id="UP000216913">
    <property type="component" value="Unassembled WGS sequence"/>
</dbReference>
<dbReference type="GO" id="GO:0005829">
    <property type="term" value="C:cytosol"/>
    <property type="evidence" value="ECO:0007669"/>
    <property type="project" value="TreeGrafter"/>
</dbReference>
<evidence type="ECO:0000256" key="2">
    <source>
        <dbReference type="ARBA" id="ARBA00022679"/>
    </source>
</evidence>
<dbReference type="AlphaFoldDB" id="A0A261TSL2"/>
<dbReference type="Gene3D" id="3.40.50.2000">
    <property type="entry name" value="Glycogen Phosphorylase B"/>
    <property type="match status" value="2"/>
</dbReference>
<dbReference type="Pfam" id="PF01075">
    <property type="entry name" value="Glyco_transf_9"/>
    <property type="match status" value="1"/>
</dbReference>
<dbReference type="GO" id="GO:0009244">
    <property type="term" value="P:lipopolysaccharide core region biosynthetic process"/>
    <property type="evidence" value="ECO:0007669"/>
    <property type="project" value="TreeGrafter"/>
</dbReference>
<proteinExistence type="predicted"/>
<evidence type="ECO:0000313" key="4">
    <source>
        <dbReference type="Proteomes" id="UP000216913"/>
    </source>
</evidence>
<dbReference type="GO" id="GO:0008713">
    <property type="term" value="F:ADP-heptose-lipopolysaccharide heptosyltransferase activity"/>
    <property type="evidence" value="ECO:0007669"/>
    <property type="project" value="TreeGrafter"/>
</dbReference>